<sequence length="365" mass="40862">MSRARLTQQSKDTFHNNVNTGRSGYFCKVSMKEVGEGLQEQMNSMMGALQELKLLQVQSALEQLEIAGDQNAFYGIVQDHCCQNVRENHEVRLSSNQQAGNDMAGGTSLDNILASKQGYTPAGSLCTFSMPGTKQGPQVKSLKGGKIEFECSSSILSSVDTGPTQETASITSNFHRQHPMEATNTLPDPDFFIQEHLADESKDWTSSLMSQSRNRQPLVLGDNVFADLVGNWLDLPELEKKVEKSGSNQSISKSQEICKRLSLTANFFKKVLRSVRPDREKLLKEKPGWLHAEDQVADISKRTKKGNKQKGVFYFPSQPDKKILHGVEKHRKKEAKCSKIQGIWTDQKRQEYPSTGFDMNTAVWV</sequence>
<organism evidence="9">
    <name type="scientific">Xenopus tropicalis</name>
    <name type="common">Western clawed frog</name>
    <name type="synonym">Silurana tropicalis</name>
    <dbReference type="NCBI Taxonomy" id="8364"/>
    <lineage>
        <taxon>Eukaryota</taxon>
        <taxon>Metazoa</taxon>
        <taxon>Chordata</taxon>
        <taxon>Craniata</taxon>
        <taxon>Vertebrata</taxon>
        <taxon>Euteleostomi</taxon>
        <taxon>Amphibia</taxon>
        <taxon>Batrachia</taxon>
        <taxon>Anura</taxon>
        <taxon>Pipoidea</taxon>
        <taxon>Pipidae</taxon>
        <taxon>Xenopodinae</taxon>
        <taxon>Xenopus</taxon>
        <taxon>Silurana</taxon>
    </lineage>
</organism>
<evidence type="ECO:0000313" key="9">
    <source>
        <dbReference type="Ensembl" id="ENSXETP00000029728"/>
    </source>
</evidence>
<dbReference type="STRING" id="8364.ENSXETP00000029728"/>
<reference evidence="9" key="2">
    <citation type="submission" date="2011-06" db="UniProtKB">
        <authorList>
            <consortium name="Ensembl"/>
        </authorList>
    </citation>
    <scope>IDENTIFICATION</scope>
</reference>
<gene>
    <name evidence="9" type="primary">inka2</name>
</gene>
<dbReference type="Gene3D" id="3.30.200.20">
    <property type="entry name" value="Phosphorylase Kinase, domain 1"/>
    <property type="match status" value="1"/>
</dbReference>
<evidence type="ECO:0000256" key="1">
    <source>
        <dbReference type="ARBA" id="ARBA00004123"/>
    </source>
</evidence>
<dbReference type="PANTHER" id="PTHR28615:SF2">
    <property type="entry name" value="PAK4-INHIBITOR INKA2"/>
    <property type="match status" value="1"/>
</dbReference>
<dbReference type="InterPro" id="IPR029267">
    <property type="entry name" value="FAM212"/>
</dbReference>
<dbReference type="Ensembl" id="ENSXETT00000029728">
    <property type="protein sequence ID" value="ENSXETP00000029728"/>
    <property type="gene ID" value="ENSXETG00000013567"/>
</dbReference>
<dbReference type="FunFam" id="3.30.200.20:FF:000319">
    <property type="entry name" value="Inka box actin regulator 2"/>
    <property type="match status" value="1"/>
</dbReference>
<evidence type="ECO:0000256" key="5">
    <source>
        <dbReference type="ARBA" id="ARBA00046852"/>
    </source>
</evidence>
<evidence type="ECO:0000256" key="7">
    <source>
        <dbReference type="ARBA" id="ARBA00072461"/>
    </source>
</evidence>
<dbReference type="Xenbase" id="XB-GENE-5867957">
    <property type="gene designation" value="inka2"/>
</dbReference>
<dbReference type="GO" id="GO:0005634">
    <property type="term" value="C:nucleus"/>
    <property type="evidence" value="ECO:0007669"/>
    <property type="project" value="UniProtKB-SubCell"/>
</dbReference>
<proteinExistence type="inferred from homology"/>
<evidence type="ECO:0000256" key="3">
    <source>
        <dbReference type="ARBA" id="ARBA00023242"/>
    </source>
</evidence>
<accession>F6ZE20</accession>
<feature type="domain" description="FAM212" evidence="8">
    <location>
        <begin position="194"/>
        <end position="238"/>
    </location>
</feature>
<comment type="similarity">
    <text evidence="2">Belongs to the INKA family.</text>
</comment>
<dbReference type="GO" id="GO:0030291">
    <property type="term" value="F:protein serine/threonine kinase inhibitor activity"/>
    <property type="evidence" value="ECO:0007669"/>
    <property type="project" value="InterPro"/>
</dbReference>
<protein>
    <recommendedName>
        <fullName evidence="7">PAK4-inhibitor INKA2</fullName>
    </recommendedName>
    <alternativeName>
        <fullName evidence="6">PAK4-inhibitor inka2</fullName>
    </alternativeName>
</protein>
<reference evidence="9" key="1">
    <citation type="journal article" date="2010" name="Science">
        <title>The genome of the Western clawed frog Xenopus tropicalis.</title>
        <authorList>
            <person name="Hellsten U."/>
            <person name="Harland R.M."/>
            <person name="Gilchrist M.J."/>
            <person name="Hendrix D."/>
            <person name="Jurka J."/>
            <person name="Kapitonov V."/>
            <person name="Ovcharenko I."/>
            <person name="Putnam N.H."/>
            <person name="Shu S."/>
            <person name="Taher L."/>
            <person name="Blitz I.L."/>
            <person name="Blumberg B."/>
            <person name="Dichmann D.S."/>
            <person name="Dubchak I."/>
            <person name="Amaya E."/>
            <person name="Detter J.C."/>
            <person name="Fletcher R."/>
            <person name="Gerhard D.S."/>
            <person name="Goodstein D."/>
            <person name="Graves T."/>
            <person name="Grigoriev I.V."/>
            <person name="Grimwood J."/>
            <person name="Kawashima T."/>
            <person name="Lindquist E."/>
            <person name="Lucas S.M."/>
            <person name="Mead P.E."/>
            <person name="Mitros T."/>
            <person name="Ogino H."/>
            <person name="Ohta Y."/>
            <person name="Poliakov A.V."/>
            <person name="Pollet N."/>
            <person name="Robert J."/>
            <person name="Salamov A."/>
            <person name="Sater A.K."/>
            <person name="Schmutz J."/>
            <person name="Terry A."/>
            <person name="Vize P.D."/>
            <person name="Warren W.C."/>
            <person name="Wells D."/>
            <person name="Wills A."/>
            <person name="Wilson R.K."/>
            <person name="Zimmerman L.B."/>
            <person name="Zorn A.M."/>
            <person name="Grainger R."/>
            <person name="Grammer T."/>
            <person name="Khokha M.K."/>
            <person name="Richardson P.M."/>
            <person name="Rokhsar D.S."/>
        </authorList>
    </citation>
    <scope>NUCLEOTIDE SEQUENCE [LARGE SCALE GENOMIC DNA]</scope>
    <source>
        <strain evidence="9">Nigerian</strain>
    </source>
</reference>
<keyword evidence="3" id="KW-0539">Nucleus</keyword>
<evidence type="ECO:0000256" key="2">
    <source>
        <dbReference type="ARBA" id="ARBA00008302"/>
    </source>
</evidence>
<comment type="function">
    <text evidence="4">Inhibitor of the serine/threonine-protein kinase PAK4. Acts by binding PAK4 in a substrate-like manner, inhibiting the protein kinase activity.</text>
</comment>
<dbReference type="PANTHER" id="PTHR28615">
    <property type="entry name" value="PAK4-INHIBITOR INKA1-RELATED"/>
    <property type="match status" value="1"/>
</dbReference>
<dbReference type="DNASU" id="779836"/>
<comment type="subunit">
    <text evidence="5">Interacts with PAK4.</text>
</comment>
<dbReference type="GeneTree" id="ENSGT00530000063849"/>
<dbReference type="PaxDb" id="8364-ENSXETP00000013726"/>
<dbReference type="Bgee" id="ENSXETG00000013567">
    <property type="expression patterns" value="Expressed in egg cell and 6 other cell types or tissues"/>
</dbReference>
<dbReference type="InterPro" id="IPR039201">
    <property type="entry name" value="Inka"/>
</dbReference>
<evidence type="ECO:0000256" key="4">
    <source>
        <dbReference type="ARBA" id="ARBA00045406"/>
    </source>
</evidence>
<dbReference type="InParanoid" id="F6ZE20"/>
<dbReference type="FunCoup" id="F6ZE20">
    <property type="interactions" value="1436"/>
</dbReference>
<dbReference type="Pfam" id="PF15342">
    <property type="entry name" value="FAM212"/>
    <property type="match status" value="1"/>
</dbReference>
<evidence type="ECO:0000256" key="6">
    <source>
        <dbReference type="ARBA" id="ARBA00070090"/>
    </source>
</evidence>
<dbReference type="AlphaFoldDB" id="F6ZE20"/>
<evidence type="ECO:0000259" key="8">
    <source>
        <dbReference type="Pfam" id="PF15342"/>
    </source>
</evidence>
<name>F6ZE20_XENTR</name>
<comment type="subcellular location">
    <subcellularLocation>
        <location evidence="1">Nucleus</location>
    </subcellularLocation>
</comment>